<comment type="caution">
    <text evidence="4">The sequence shown here is derived from an EMBL/GenBank/DDBJ whole genome shotgun (WGS) entry which is preliminary data.</text>
</comment>
<feature type="compositionally biased region" description="Gly residues" evidence="2">
    <location>
        <begin position="23"/>
        <end position="70"/>
    </location>
</feature>
<dbReference type="Pfam" id="PF00144">
    <property type="entry name" value="Beta-lactamase"/>
    <property type="match status" value="1"/>
</dbReference>
<dbReference type="PANTHER" id="PTHR43283:SF11">
    <property type="entry name" value="BETA-LACTAMASE-RELATED DOMAIN-CONTAINING PROTEIN"/>
    <property type="match status" value="1"/>
</dbReference>
<dbReference type="InterPro" id="IPR001466">
    <property type="entry name" value="Beta-lactam-related"/>
</dbReference>
<evidence type="ECO:0000313" key="5">
    <source>
        <dbReference type="Proteomes" id="UP001230426"/>
    </source>
</evidence>
<dbReference type="InterPro" id="IPR050789">
    <property type="entry name" value="Diverse_Enzym_Activities"/>
</dbReference>
<evidence type="ECO:0000256" key="2">
    <source>
        <dbReference type="SAM" id="MobiDB-lite"/>
    </source>
</evidence>
<reference evidence="4 5" key="1">
    <citation type="submission" date="2023-07" db="EMBL/GenBank/DDBJ databases">
        <title>Sequencing the genomes of 1000 actinobacteria strains.</title>
        <authorList>
            <person name="Klenk H.-P."/>
        </authorList>
    </citation>
    <scope>NUCLEOTIDE SEQUENCE [LARGE SCALE GENOMIC DNA]</scope>
    <source>
        <strain evidence="4 5">DSM 44109</strain>
    </source>
</reference>
<evidence type="ECO:0000256" key="1">
    <source>
        <dbReference type="ARBA" id="ARBA00022801"/>
    </source>
</evidence>
<evidence type="ECO:0000259" key="3">
    <source>
        <dbReference type="Pfam" id="PF00144"/>
    </source>
</evidence>
<dbReference type="Proteomes" id="UP001230426">
    <property type="component" value="Unassembled WGS sequence"/>
</dbReference>
<dbReference type="Gene3D" id="3.40.710.10">
    <property type="entry name" value="DD-peptidase/beta-lactamase superfamily"/>
    <property type="match status" value="1"/>
</dbReference>
<dbReference type="PANTHER" id="PTHR43283">
    <property type="entry name" value="BETA-LACTAMASE-RELATED"/>
    <property type="match status" value="1"/>
</dbReference>
<dbReference type="EMBL" id="JAUSRB010000002">
    <property type="protein sequence ID" value="MDP9867698.1"/>
    <property type="molecule type" value="Genomic_DNA"/>
</dbReference>
<feature type="domain" description="Beta-lactamase-related" evidence="3">
    <location>
        <begin position="102"/>
        <end position="420"/>
    </location>
</feature>
<gene>
    <name evidence="4" type="ORF">J2S55_006964</name>
</gene>
<dbReference type="SUPFAM" id="SSF56601">
    <property type="entry name" value="beta-lactamase/transpeptidase-like"/>
    <property type="match status" value="1"/>
</dbReference>
<keyword evidence="5" id="KW-1185">Reference proteome</keyword>
<proteinExistence type="predicted"/>
<evidence type="ECO:0000313" key="4">
    <source>
        <dbReference type="EMBL" id="MDP9867698.1"/>
    </source>
</evidence>
<accession>A0ABT9REY4</accession>
<dbReference type="InterPro" id="IPR012338">
    <property type="entry name" value="Beta-lactam/transpept-like"/>
</dbReference>
<keyword evidence="1" id="KW-0378">Hydrolase</keyword>
<protein>
    <submittedName>
        <fullName evidence="4">CubicO group peptidase (Beta-lactamase class C family)</fullName>
    </submittedName>
</protein>
<dbReference type="RefSeq" id="WP_306869618.1">
    <property type="nucleotide sequence ID" value="NZ_JAUSRB010000002.1"/>
</dbReference>
<sequence length="428" mass="41790">MPDGSGGATGTSGGPAGVPAGPGTSGGPAGAGGPGLSGGSGGRAAGPSAGPGDGPGGAAGRPGGAGGGSGRAAALDGSAALAAILAAAVPDVCSAAVAVIAVDGATAAAAAQGELVRYAGASGDLLADRPAVRRDSIFDLASLTKVFTTAVILSLAEEGRLDLDGPVSAWLPAGPAGATVRHLLTHTAGLPPGRRAHEELPGDGPEVLAARLERVLSTPPPHPAGELHLYSDVGMIMAGRIAELAGGAPLDELLHARVTGPLGLDDTGYRPAPSLRHRIAATEDKPERAGSGCVRGEVHDETAHGLGGVAGHAGIFSTADDVLRFAEALRTGGAPILRPDTVAEMTRDQGVRGAAFGQGLGLRIGDPAVVGPLSSAYGHSGFTGTAFVVDPGRALTAVLLTNNVHPLRGRAGIRDLRHAVAAQALRLA</sequence>
<feature type="compositionally biased region" description="Gly residues" evidence="2">
    <location>
        <begin position="1"/>
        <end position="16"/>
    </location>
</feature>
<organism evidence="4 5">
    <name type="scientific">Streptosporangium brasiliense</name>
    <dbReference type="NCBI Taxonomy" id="47480"/>
    <lineage>
        <taxon>Bacteria</taxon>
        <taxon>Bacillati</taxon>
        <taxon>Actinomycetota</taxon>
        <taxon>Actinomycetes</taxon>
        <taxon>Streptosporangiales</taxon>
        <taxon>Streptosporangiaceae</taxon>
        <taxon>Streptosporangium</taxon>
    </lineage>
</organism>
<name>A0ABT9REY4_9ACTN</name>
<feature type="region of interest" description="Disordered" evidence="2">
    <location>
        <begin position="1"/>
        <end position="71"/>
    </location>
</feature>